<organism evidence="1 2">
    <name type="scientific">Caballeronia udeis</name>
    <dbReference type="NCBI Taxonomy" id="1232866"/>
    <lineage>
        <taxon>Bacteria</taxon>
        <taxon>Pseudomonadati</taxon>
        <taxon>Pseudomonadota</taxon>
        <taxon>Betaproteobacteria</taxon>
        <taxon>Burkholderiales</taxon>
        <taxon>Burkholderiaceae</taxon>
        <taxon>Caballeronia</taxon>
    </lineage>
</organism>
<reference evidence="1 2" key="1">
    <citation type="submission" date="2024-10" db="EMBL/GenBank/DDBJ databases">
        <authorList>
            <person name="Deangelis K."/>
            <person name="Huntemann M."/>
            <person name="Clum A."/>
            <person name="Wang J."/>
            <person name="Palaniappan K."/>
            <person name="Ritter S."/>
            <person name="Chen I.-M."/>
            <person name="Stamatis D."/>
            <person name="Reddy T."/>
            <person name="O'Malley R."/>
            <person name="Daum C."/>
            <person name="Ng V."/>
            <person name="Ivanova N."/>
            <person name="Kyrpides N."/>
            <person name="Woyke T."/>
        </authorList>
    </citation>
    <scope>NUCLEOTIDE SEQUENCE [LARGE SCALE GENOMIC DNA]</scope>
    <source>
        <strain evidence="1 2">GAS97</strain>
    </source>
</reference>
<sequence>MANPESTISFRRFKSKNSELSRLYWFHALNAEMGLLTAQTLVQTQRIAEQVTASFTATMMTLTVEEYKDVNDEMFNRTRLQLLLVCSANLESYLNDITFAYIASKGHTLSPVKLDEIGAALGSPILDVASVPRPLAYAEKLFEVDLGVLREQWTHFYKLRCVVAHSGGVMTARSKRELSSMATPPLNTHLGLTWDDLSKALDSAYKIVTAIDKKVRTIDVKKAELLRELTLVKKTGDLPLEKKLATFLYNQYGIKSPEKKFGKELFRSLYDETS</sequence>
<dbReference type="RefSeq" id="WP_404614812.1">
    <property type="nucleotide sequence ID" value="NZ_JBIYDN010000052.1"/>
</dbReference>
<evidence type="ECO:0000313" key="2">
    <source>
        <dbReference type="Proteomes" id="UP001620514"/>
    </source>
</evidence>
<dbReference type="Proteomes" id="UP001620514">
    <property type="component" value="Unassembled WGS sequence"/>
</dbReference>
<protein>
    <submittedName>
        <fullName evidence="1">Uncharacterized protein</fullName>
    </submittedName>
</protein>
<reference evidence="1 2" key="2">
    <citation type="submission" date="2024-11" db="EMBL/GenBank/DDBJ databases">
        <title>Using genomics to understand microbial adaptation to soil warming.</title>
        <authorList>
            <person name="Deangelis K.M. PhD."/>
        </authorList>
    </citation>
    <scope>NUCLEOTIDE SEQUENCE [LARGE SCALE GENOMIC DNA]</scope>
    <source>
        <strain evidence="1 2">GAS97</strain>
    </source>
</reference>
<keyword evidence="2" id="KW-1185">Reference proteome</keyword>
<comment type="caution">
    <text evidence="1">The sequence shown here is derived from an EMBL/GenBank/DDBJ whole genome shotgun (WGS) entry which is preliminary data.</text>
</comment>
<accession>A0ABW8N3N0</accession>
<evidence type="ECO:0000313" key="1">
    <source>
        <dbReference type="EMBL" id="MFK4448482.1"/>
    </source>
</evidence>
<proteinExistence type="predicted"/>
<name>A0ABW8N3N0_9BURK</name>
<dbReference type="EMBL" id="JBIYDN010000052">
    <property type="protein sequence ID" value="MFK4448482.1"/>
    <property type="molecule type" value="Genomic_DNA"/>
</dbReference>
<gene>
    <name evidence="1" type="ORF">ABH943_008526</name>
</gene>